<protein>
    <recommendedName>
        <fullName evidence="3">DUF2231 domain-containing protein</fullName>
    </recommendedName>
</protein>
<feature type="transmembrane region" description="Helical" evidence="2">
    <location>
        <begin position="106"/>
        <end position="125"/>
    </location>
</feature>
<accession>A0A4Q9DTR1</accession>
<gene>
    <name evidence="4" type="ORF">EYB31_08935</name>
</gene>
<keyword evidence="5" id="KW-1185">Reference proteome</keyword>
<evidence type="ECO:0000313" key="5">
    <source>
        <dbReference type="Proteomes" id="UP000293142"/>
    </source>
</evidence>
<keyword evidence="2" id="KW-0812">Transmembrane</keyword>
<dbReference type="Pfam" id="PF09990">
    <property type="entry name" value="DUF2231"/>
    <property type="match status" value="1"/>
</dbReference>
<comment type="caution">
    <text evidence="4">The sequence shown here is derived from an EMBL/GenBank/DDBJ whole genome shotgun (WGS) entry which is preliminary data.</text>
</comment>
<dbReference type="EMBL" id="SIRE01000006">
    <property type="protein sequence ID" value="TBL79726.1"/>
    <property type="molecule type" value="Genomic_DNA"/>
</dbReference>
<feature type="region of interest" description="Disordered" evidence="1">
    <location>
        <begin position="128"/>
        <end position="180"/>
    </location>
</feature>
<feature type="domain" description="DUF2231" evidence="3">
    <location>
        <begin position="8"/>
        <end position="129"/>
    </location>
</feature>
<dbReference type="AlphaFoldDB" id="A0A4Q9DTR1"/>
<dbReference type="InterPro" id="IPR019251">
    <property type="entry name" value="DUF2231_TM"/>
</dbReference>
<evidence type="ECO:0000256" key="2">
    <source>
        <dbReference type="SAM" id="Phobius"/>
    </source>
</evidence>
<proteinExistence type="predicted"/>
<reference evidence="4 5" key="1">
    <citation type="submission" date="2019-02" db="EMBL/GenBank/DDBJ databases">
        <title>Paenibacillus sp. nov., isolated from surface-sterilized tissue of Thalictrum simplex L.</title>
        <authorList>
            <person name="Tuo L."/>
        </authorList>
    </citation>
    <scope>NUCLEOTIDE SEQUENCE [LARGE SCALE GENOMIC DNA]</scope>
    <source>
        <strain evidence="4 5">N2SHLJ1</strain>
    </source>
</reference>
<feature type="compositionally biased region" description="Gly residues" evidence="1">
    <location>
        <begin position="161"/>
        <end position="180"/>
    </location>
</feature>
<evidence type="ECO:0000256" key="1">
    <source>
        <dbReference type="SAM" id="MobiDB-lite"/>
    </source>
</evidence>
<keyword evidence="2" id="KW-0472">Membrane</keyword>
<dbReference type="RefSeq" id="WP_131012970.1">
    <property type="nucleotide sequence ID" value="NZ_SIRE01000006.1"/>
</dbReference>
<evidence type="ECO:0000259" key="3">
    <source>
        <dbReference type="Pfam" id="PF09990"/>
    </source>
</evidence>
<dbReference type="Proteomes" id="UP000293142">
    <property type="component" value="Unassembled WGS sequence"/>
</dbReference>
<feature type="transmembrane region" description="Helical" evidence="2">
    <location>
        <begin position="73"/>
        <end position="94"/>
    </location>
</feature>
<name>A0A4Q9DTR1_9BACL</name>
<feature type="transmembrane region" description="Helical" evidence="2">
    <location>
        <begin position="41"/>
        <end position="61"/>
    </location>
</feature>
<feature type="transmembrane region" description="Helical" evidence="2">
    <location>
        <begin position="12"/>
        <end position="29"/>
    </location>
</feature>
<keyword evidence="2" id="KW-1133">Transmembrane helix</keyword>
<organism evidence="4 5">
    <name type="scientific">Paenibacillus thalictri</name>
    <dbReference type="NCBI Taxonomy" id="2527873"/>
    <lineage>
        <taxon>Bacteria</taxon>
        <taxon>Bacillati</taxon>
        <taxon>Bacillota</taxon>
        <taxon>Bacilli</taxon>
        <taxon>Bacillales</taxon>
        <taxon>Paenibacillaceae</taxon>
        <taxon>Paenibacillus</taxon>
    </lineage>
</organism>
<sequence>MSYLFKNAHFIVIHIPIAMLVFSFLFDVAAKLARRKEWHTAGLLCLIVGALGAVAAVVTGPEDRNPLVHTHELYGKLTMIAAVLMCVVRLYFAIKRKRELGGYMPYLAAALVSVLLVSYTGHIGGEMVHPDRGMMPQGQLRDGGPRPEGAPGQSQRPGTTPNGGSGSTGQAGGGTQEGKK</sequence>
<dbReference type="OrthoDB" id="2609591at2"/>
<evidence type="ECO:0000313" key="4">
    <source>
        <dbReference type="EMBL" id="TBL79726.1"/>
    </source>
</evidence>